<proteinExistence type="inferred from homology"/>
<evidence type="ECO:0000256" key="2">
    <source>
        <dbReference type="ARBA" id="ARBA00009223"/>
    </source>
</evidence>
<evidence type="ECO:0000256" key="4">
    <source>
        <dbReference type="SAM" id="MobiDB-lite"/>
    </source>
</evidence>
<dbReference type="GO" id="GO:0034511">
    <property type="term" value="F:U3 snoRNA binding"/>
    <property type="evidence" value="ECO:0007669"/>
    <property type="project" value="InterPro"/>
</dbReference>
<accession>A0A7J7IEB8</accession>
<dbReference type="EMBL" id="VWRR01000014">
    <property type="protein sequence ID" value="KAF6001425.1"/>
    <property type="molecule type" value="Genomic_DNA"/>
</dbReference>
<dbReference type="OrthoDB" id="10264378at2759"/>
<evidence type="ECO:0000256" key="1">
    <source>
        <dbReference type="ARBA" id="ARBA00004604"/>
    </source>
</evidence>
<evidence type="ECO:0000256" key="3">
    <source>
        <dbReference type="ARBA" id="ARBA00023242"/>
    </source>
</evidence>
<comment type="similarity">
    <text evidence="2">Belongs to the UTP25 family.</text>
</comment>
<dbReference type="PANTHER" id="PTHR12933:SF0">
    <property type="entry name" value="U3 SMALL NUCLEOLAR RNA-ASSOCIATED PROTEIN 25 HOMOLOG"/>
    <property type="match status" value="1"/>
</dbReference>
<dbReference type="InterPro" id="IPR053939">
    <property type="entry name" value="UTP25_C"/>
</dbReference>
<keyword evidence="8" id="KW-1185">Reference proteome</keyword>
<comment type="subcellular location">
    <subcellularLocation>
        <location evidence="1">Nucleus</location>
        <location evidence="1">Nucleolus</location>
    </subcellularLocation>
</comment>
<evidence type="ECO:0008006" key="9">
    <source>
        <dbReference type="Google" id="ProtNLM"/>
    </source>
</evidence>
<dbReference type="GO" id="GO:0019843">
    <property type="term" value="F:rRNA binding"/>
    <property type="evidence" value="ECO:0007669"/>
    <property type="project" value="TreeGrafter"/>
</dbReference>
<comment type="caution">
    <text evidence="7">The sequence shown here is derived from an EMBL/GenBank/DDBJ whole genome shotgun (WGS) entry which is preliminary data.</text>
</comment>
<dbReference type="Proteomes" id="UP000530660">
    <property type="component" value="Unassembled WGS sequence"/>
</dbReference>
<dbReference type="Pfam" id="PF06862">
    <property type="entry name" value="Utp25_C"/>
    <property type="match status" value="1"/>
</dbReference>
<sequence length="731" mass="82764">MEKKRRRVFTRTHWPLPAEQPSADETQVDNGSAECAAPGVMDASQVRDGALSCQTDTRTLAKDSPELFILETERLHLSTPTWGLDSEVSLRWQKCAEIVPDLNANAASSARSKSHPEAIDVCVSHIEVERTERRYEEARACIHHVADIVAPVPALQRRLASMLGSSAPAFRYASADALMRRGLLFGRALATKADILYGCMASVDEEQLLLQVLAAFICSHIIRAQAHEHHHDVELAQRANASIVDDDWDQYRDRGLNRARTLLLAPTRHVAYAFIHAMLACLEPRQVGNAQRFEDEFGPSSDDGTVSEEPTSLIVPPVEPSPDPGTDTPRARHWRSRPRDYRATFKGNIDDDFRLGIRLARRSVHFFADFLDSDIIIASPLGLQRVLDDPDKGGPDSGAADPLSSIEIAAILRAHVILMQNWDYALQLFQEAVNRMPTHIPKKTDFSRVEQRFLDGNAAAYRQDIILSAFDAPQMHAWFRVARPDGLQNVSGTLKILGTRYPGVLSDLIPVIEHTKADHPRVRVRHVFRRVAVPNVGISDPLGQSTTTFTSAQVEELRFQEFSQSWLPKVVKSTQTHILLCIPSYFDFVRVRNLFRKYAEKSVFPPSAIRYAACSEYTKPQDISRHRLAFFEGRVRFLLITERFHFYRRYRLRGARSVFFYSVPQYAPFYTEIVESLEASESSFRQAYTLFVLPNDALALHRIIGSRNFSYTATNLLRREFEFSAVEEPRP</sequence>
<gene>
    <name evidence="7" type="ORF">F1559_000865</name>
</gene>
<reference evidence="7 8" key="1">
    <citation type="journal article" date="2020" name="J. Phycol.">
        <title>Comparative genome analysis reveals Cyanidiococcus gen. nov., a new extremophilic red algal genus sister to Cyanidioschyzon (Cyanidioschyzonaceae, Rhodophyta).</title>
        <authorList>
            <person name="Liu S.-L."/>
            <person name="Chiang Y.-R."/>
            <person name="Yoon H.S."/>
            <person name="Fu H.-Y."/>
        </authorList>
    </citation>
    <scope>NUCLEOTIDE SEQUENCE [LARGE SCALE GENOMIC DNA]</scope>
    <source>
        <strain evidence="7 8">THAL066</strain>
    </source>
</reference>
<dbReference type="InterPro" id="IPR010678">
    <property type="entry name" value="UTP25"/>
</dbReference>
<evidence type="ECO:0000259" key="5">
    <source>
        <dbReference type="Pfam" id="PF06862"/>
    </source>
</evidence>
<evidence type="ECO:0000313" key="7">
    <source>
        <dbReference type="EMBL" id="KAF6001425.1"/>
    </source>
</evidence>
<dbReference type="GO" id="GO:0000462">
    <property type="term" value="P:maturation of SSU-rRNA from tricistronic rRNA transcript (SSU-rRNA, 5.8S rRNA, LSU-rRNA)"/>
    <property type="evidence" value="ECO:0007669"/>
    <property type="project" value="TreeGrafter"/>
</dbReference>
<feature type="domain" description="UTP25 C-terminal" evidence="5">
    <location>
        <begin position="522"/>
        <end position="709"/>
    </location>
</feature>
<keyword evidence="3" id="KW-0539">Nucleus</keyword>
<dbReference type="AlphaFoldDB" id="A0A7J7IEB8"/>
<evidence type="ECO:0000259" key="6">
    <source>
        <dbReference type="Pfam" id="PF22916"/>
    </source>
</evidence>
<protein>
    <recommendedName>
        <fullName evidence="9">U3 small nucleolar RNA-associated protein 25</fullName>
    </recommendedName>
</protein>
<name>A0A7J7IEB8_9RHOD</name>
<feature type="domain" description="UTP25 NTP hydrolase-like" evidence="6">
    <location>
        <begin position="194"/>
        <end position="480"/>
    </location>
</feature>
<dbReference type="PANTHER" id="PTHR12933">
    <property type="entry name" value="ORF PROTEIN-RELATED"/>
    <property type="match status" value="1"/>
</dbReference>
<dbReference type="Pfam" id="PF22916">
    <property type="entry name" value="UTP25_NTPase-like"/>
    <property type="match status" value="1"/>
</dbReference>
<dbReference type="InterPro" id="IPR053940">
    <property type="entry name" value="UTP25_NTPase-like"/>
</dbReference>
<dbReference type="GO" id="GO:0032040">
    <property type="term" value="C:small-subunit processome"/>
    <property type="evidence" value="ECO:0007669"/>
    <property type="project" value="TreeGrafter"/>
</dbReference>
<feature type="region of interest" description="Disordered" evidence="4">
    <location>
        <begin position="295"/>
        <end position="335"/>
    </location>
</feature>
<organism evidence="7 8">
    <name type="scientific">Cyanidiococcus yangmingshanensis</name>
    <dbReference type="NCBI Taxonomy" id="2690220"/>
    <lineage>
        <taxon>Eukaryota</taxon>
        <taxon>Rhodophyta</taxon>
        <taxon>Bangiophyceae</taxon>
        <taxon>Cyanidiales</taxon>
        <taxon>Cyanidiaceae</taxon>
        <taxon>Cyanidiococcus</taxon>
    </lineage>
</organism>
<evidence type="ECO:0000313" key="8">
    <source>
        <dbReference type="Proteomes" id="UP000530660"/>
    </source>
</evidence>